<dbReference type="InterPro" id="IPR000182">
    <property type="entry name" value="GNAT_dom"/>
</dbReference>
<dbReference type="Proteomes" id="UP000278746">
    <property type="component" value="Unassembled WGS sequence"/>
</dbReference>
<dbReference type="AlphaFoldDB" id="A0A3M7TRJ6"/>
<dbReference type="OrthoDB" id="9787920at2"/>
<dbReference type="PROSITE" id="PS51186">
    <property type="entry name" value="GNAT"/>
    <property type="match status" value="1"/>
</dbReference>
<keyword evidence="2" id="KW-0808">Transferase</keyword>
<accession>A0A3M7TRJ6</accession>
<dbReference type="EMBL" id="RHIB01000003">
    <property type="protein sequence ID" value="RNA66990.1"/>
    <property type="molecule type" value="Genomic_DNA"/>
</dbReference>
<organism evidence="2 3">
    <name type="scientific">Alteribacter keqinensis</name>
    <dbReference type="NCBI Taxonomy" id="2483800"/>
    <lineage>
        <taxon>Bacteria</taxon>
        <taxon>Bacillati</taxon>
        <taxon>Bacillota</taxon>
        <taxon>Bacilli</taxon>
        <taxon>Bacillales</taxon>
        <taxon>Bacillaceae</taxon>
        <taxon>Alteribacter</taxon>
    </lineage>
</organism>
<dbReference type="GO" id="GO:0016747">
    <property type="term" value="F:acyltransferase activity, transferring groups other than amino-acyl groups"/>
    <property type="evidence" value="ECO:0007669"/>
    <property type="project" value="InterPro"/>
</dbReference>
<dbReference type="Pfam" id="PF00583">
    <property type="entry name" value="Acetyltransf_1"/>
    <property type="match status" value="1"/>
</dbReference>
<feature type="domain" description="N-acetyltransferase" evidence="1">
    <location>
        <begin position="1"/>
        <end position="140"/>
    </location>
</feature>
<name>A0A3M7TRJ6_9BACI</name>
<dbReference type="SUPFAM" id="SSF55729">
    <property type="entry name" value="Acyl-CoA N-acyltransferases (Nat)"/>
    <property type="match status" value="1"/>
</dbReference>
<protein>
    <submittedName>
        <fullName evidence="2">N-acetyltransferase</fullName>
    </submittedName>
</protein>
<proteinExistence type="predicted"/>
<reference evidence="2 3" key="1">
    <citation type="submission" date="2018-10" db="EMBL/GenBank/DDBJ databases">
        <title>Bacillus Keqinensis sp. nov., a moderately halophilic bacterium isolated from a saline-alkaline lake.</title>
        <authorList>
            <person name="Wang H."/>
        </authorList>
    </citation>
    <scope>NUCLEOTIDE SEQUENCE [LARGE SCALE GENOMIC DNA]</scope>
    <source>
        <strain evidence="2 3">KQ-3</strain>
    </source>
</reference>
<dbReference type="Gene3D" id="3.40.630.30">
    <property type="match status" value="1"/>
</dbReference>
<sequence length="140" mass="16439">MEITITKTEDKEDIKHVNDQLFYYNLAHFPKDLRDRYEQINLVLKDEYGNVKGGILAAVCWNWLEIDTLIVDTELRKSGYGTKLLQEMEQIALERSCDFIKVDTLSFQALGFYEKHGYEVFGKIDGVGRDFSHYYLKKEL</sequence>
<evidence type="ECO:0000313" key="2">
    <source>
        <dbReference type="EMBL" id="RNA66990.1"/>
    </source>
</evidence>
<dbReference type="InterPro" id="IPR016181">
    <property type="entry name" value="Acyl_CoA_acyltransferase"/>
</dbReference>
<dbReference type="CDD" id="cd04301">
    <property type="entry name" value="NAT_SF"/>
    <property type="match status" value="1"/>
</dbReference>
<evidence type="ECO:0000313" key="3">
    <source>
        <dbReference type="Proteomes" id="UP000278746"/>
    </source>
</evidence>
<comment type="caution">
    <text evidence="2">The sequence shown here is derived from an EMBL/GenBank/DDBJ whole genome shotgun (WGS) entry which is preliminary data.</text>
</comment>
<evidence type="ECO:0000259" key="1">
    <source>
        <dbReference type="PROSITE" id="PS51186"/>
    </source>
</evidence>
<gene>
    <name evidence="2" type="ORF">EBO34_17505</name>
</gene>
<dbReference type="RefSeq" id="WP_122900982.1">
    <property type="nucleotide sequence ID" value="NZ_RHIB01000003.1"/>
</dbReference>
<keyword evidence="3" id="KW-1185">Reference proteome</keyword>